<feature type="compositionally biased region" description="Polar residues" evidence="12">
    <location>
        <begin position="838"/>
        <end position="847"/>
    </location>
</feature>
<feature type="region of interest" description="Disordered" evidence="12">
    <location>
        <begin position="954"/>
        <end position="985"/>
    </location>
</feature>
<dbReference type="AlphaFoldDB" id="A0AB34KM04"/>
<dbReference type="SUPFAM" id="SSF52540">
    <property type="entry name" value="P-loop containing nucleoside triphosphate hydrolases"/>
    <property type="match status" value="1"/>
</dbReference>
<evidence type="ECO:0000259" key="14">
    <source>
        <dbReference type="PROSITE" id="PS51217"/>
    </source>
</evidence>
<evidence type="ECO:0000256" key="10">
    <source>
        <dbReference type="ARBA" id="ARBA00048988"/>
    </source>
</evidence>
<comment type="catalytic activity">
    <reaction evidence="10">
        <text>ATP + H2O = ADP + phosphate + H(+)</text>
        <dbReference type="Rhea" id="RHEA:13065"/>
        <dbReference type="ChEBI" id="CHEBI:15377"/>
        <dbReference type="ChEBI" id="CHEBI:15378"/>
        <dbReference type="ChEBI" id="CHEBI:30616"/>
        <dbReference type="ChEBI" id="CHEBI:43474"/>
        <dbReference type="ChEBI" id="CHEBI:456216"/>
        <dbReference type="EC" id="5.6.2.4"/>
    </reaction>
</comment>
<keyword evidence="16" id="KW-1185">Reference proteome</keyword>
<dbReference type="PANTHER" id="PTHR11070">
    <property type="entry name" value="UVRD / RECB / PCRA DNA HELICASE FAMILY MEMBER"/>
    <property type="match status" value="1"/>
</dbReference>
<dbReference type="GO" id="GO:0000725">
    <property type="term" value="P:recombinational repair"/>
    <property type="evidence" value="ECO:0007669"/>
    <property type="project" value="TreeGrafter"/>
</dbReference>
<dbReference type="CDD" id="cd17932">
    <property type="entry name" value="DEXQc_UvrD"/>
    <property type="match status" value="1"/>
</dbReference>
<evidence type="ECO:0000256" key="9">
    <source>
        <dbReference type="ARBA" id="ARBA00034808"/>
    </source>
</evidence>
<dbReference type="Pfam" id="PF13361">
    <property type="entry name" value="UvrD_C"/>
    <property type="match status" value="1"/>
</dbReference>
<dbReference type="PROSITE" id="PS51217">
    <property type="entry name" value="UVRD_HELICASE_CTER"/>
    <property type="match status" value="1"/>
</dbReference>
<comment type="catalytic activity">
    <reaction evidence="8">
        <text>Couples ATP hydrolysis with the unwinding of duplex DNA by translocating in the 3'-5' direction.</text>
        <dbReference type="EC" id="5.6.2.4"/>
    </reaction>
</comment>
<feature type="domain" description="UvrD-like helicase C-terminal" evidence="14">
    <location>
        <begin position="290"/>
        <end position="598"/>
    </location>
</feature>
<name>A0AB34KM04_9PEZI</name>
<evidence type="ECO:0000256" key="6">
    <source>
        <dbReference type="ARBA" id="ARBA00023125"/>
    </source>
</evidence>
<protein>
    <recommendedName>
        <fullName evidence="9">DNA 3'-5' helicase</fullName>
        <ecNumber evidence="9">5.6.2.4</ecNumber>
    </recommendedName>
</protein>
<dbReference type="Gene3D" id="1.10.486.10">
    <property type="entry name" value="PCRA, domain 4"/>
    <property type="match status" value="1"/>
</dbReference>
<dbReference type="InterPro" id="IPR027417">
    <property type="entry name" value="P-loop_NTPase"/>
</dbReference>
<keyword evidence="7" id="KW-0413">Isomerase</keyword>
<organism evidence="15 16">
    <name type="scientific">Cladosporium halotolerans</name>
    <dbReference type="NCBI Taxonomy" id="1052096"/>
    <lineage>
        <taxon>Eukaryota</taxon>
        <taxon>Fungi</taxon>
        <taxon>Dikarya</taxon>
        <taxon>Ascomycota</taxon>
        <taxon>Pezizomycotina</taxon>
        <taxon>Dothideomycetes</taxon>
        <taxon>Dothideomycetidae</taxon>
        <taxon>Cladosporiales</taxon>
        <taxon>Cladosporiaceae</taxon>
        <taxon>Cladosporium</taxon>
    </lineage>
</organism>
<evidence type="ECO:0000256" key="4">
    <source>
        <dbReference type="ARBA" id="ARBA00022806"/>
    </source>
</evidence>
<evidence type="ECO:0000256" key="11">
    <source>
        <dbReference type="PROSITE-ProRule" id="PRU00560"/>
    </source>
</evidence>
<dbReference type="GO" id="GO:0016787">
    <property type="term" value="F:hydrolase activity"/>
    <property type="evidence" value="ECO:0007669"/>
    <property type="project" value="UniProtKB-UniRule"/>
</dbReference>
<sequence length="985" mass="109481">MGDILYGLNSAQRTAVSSEAEVLQVLAPPGSGKTKTLTSRVAHLIRERSFKPWNIIVCTFTVKAAREMQERIRAFVGEELEKKLRIGTFHKIALIYLRRYGKLIGIPDNFGVADTNDSMRIITRMVKEHKFSLEPKVARDRISRSKAQGIDCEQFLATLQQKKSSVGQNAIAEKQEFAEIFSMYQTQLDRCNLLDFDDILLRCVDLLRRNPECVSNIEAVLVDEFQDTNGVQYELMSLFAQQRSFITIVGDPDQSIYGWRSADVKNLGRMKIQWRDTLTVNLEENYRSSGAILRAAQKVIEQDETRPPKQLQATHSIGQRPVLRKLPTAKAEADWIIAEIKRLMALSGGLLKLTDFAILLRTASLSRNIEAAFGKAGMAYRMIGGKKFYDRVEIKLLIDYLRVIDQPAHSEAVERIINEPSRKIGDKTTESLLKEAQGTGQTLWDLVRRIAQGHQKSSTKLTTPAMKGIEQFHDVIASGRKRIEKEPTGLADLINLILNKLSFQSYLKQKYPEDHESRWANVEELIAQATDASNQPPEQLSLDDEGLPSVDGTEVIEQSPLTSFLANVALSAATDQKQGEGGDEVAQATVSTLHAAKGLEWPVVFIPACYKGSIPHSRADDNDEERRLLYVGMTRAQVILNMTFPLKGSSQNEGAELSPFLSEHGMNNFFEEHGPSISERDVHALANTLGRDQPTMEAIAESKKSLERDEDNYWPVNGEWPLEELAKFNNGQADDSGPVYGNTRAASWVTASVTMQQEGVQGATSFSSGFVSVKQNYSKIMEEQEEKRLKALDRRAAEQEKVSQGQAPKGRKRQIEGQGSIASFFGKKPRSGPELDKSSTSNPSTTRPLPPASLPRTSSAPLRDVSNINKPSELTSSKPLDSLQHRVSAAPLQRRRPLLHSSSDPTAKTDHGYVFLSSSPPQPEKDDKDEDEPAEAGPPAFTKALVGSFKPASTFHSTTMQSAPTQRRTLGLGRMKPWSARGGKR</sequence>
<keyword evidence="6" id="KW-0238">DNA-binding</keyword>
<dbReference type="Gene3D" id="3.40.50.300">
    <property type="entry name" value="P-loop containing nucleotide triphosphate hydrolases"/>
    <property type="match status" value="2"/>
</dbReference>
<proteinExistence type="inferred from homology"/>
<dbReference type="GO" id="GO:0043138">
    <property type="term" value="F:3'-5' DNA helicase activity"/>
    <property type="evidence" value="ECO:0007669"/>
    <property type="project" value="UniProtKB-EC"/>
</dbReference>
<feature type="region of interest" description="Disordered" evidence="12">
    <location>
        <begin position="531"/>
        <end position="551"/>
    </location>
</feature>
<dbReference type="Proteomes" id="UP000803884">
    <property type="component" value="Unassembled WGS sequence"/>
</dbReference>
<evidence type="ECO:0000256" key="7">
    <source>
        <dbReference type="ARBA" id="ARBA00023235"/>
    </source>
</evidence>
<keyword evidence="5 11" id="KW-0067">ATP-binding</keyword>
<dbReference type="EC" id="5.6.2.4" evidence="9"/>
<evidence type="ECO:0000259" key="13">
    <source>
        <dbReference type="PROSITE" id="PS51198"/>
    </source>
</evidence>
<keyword evidence="2 11" id="KW-0547">Nucleotide-binding</keyword>
<evidence type="ECO:0000256" key="3">
    <source>
        <dbReference type="ARBA" id="ARBA00022801"/>
    </source>
</evidence>
<keyword evidence="4 11" id="KW-0347">Helicase</keyword>
<feature type="domain" description="UvrD-like helicase ATP-binding" evidence="13">
    <location>
        <begin position="6"/>
        <end position="289"/>
    </location>
</feature>
<feature type="compositionally biased region" description="Polar residues" evidence="12">
    <location>
        <begin position="954"/>
        <end position="968"/>
    </location>
</feature>
<dbReference type="EMBL" id="JAAQHG020000029">
    <property type="protein sequence ID" value="KAL1584044.1"/>
    <property type="molecule type" value="Genomic_DNA"/>
</dbReference>
<keyword evidence="3 11" id="KW-0378">Hydrolase</keyword>
<feature type="binding site" evidence="11">
    <location>
        <begin position="27"/>
        <end position="34"/>
    </location>
    <ligand>
        <name>ATP</name>
        <dbReference type="ChEBI" id="CHEBI:30616"/>
    </ligand>
</feature>
<reference evidence="15 16" key="1">
    <citation type="journal article" date="2020" name="Microbiol. Resour. Announc.">
        <title>Draft Genome Sequence of a Cladosporium Species Isolated from the Mesophotic Ascidian Didemnum maculosum.</title>
        <authorList>
            <person name="Gioti A."/>
            <person name="Siaperas R."/>
            <person name="Nikolaivits E."/>
            <person name="Le Goff G."/>
            <person name="Ouazzani J."/>
            <person name="Kotoulas G."/>
            <person name="Topakas E."/>
        </authorList>
    </citation>
    <scope>NUCLEOTIDE SEQUENCE [LARGE SCALE GENOMIC DNA]</scope>
    <source>
        <strain evidence="15 16">TM138-S3</strain>
    </source>
</reference>
<dbReference type="GO" id="GO:0003677">
    <property type="term" value="F:DNA binding"/>
    <property type="evidence" value="ECO:0007669"/>
    <property type="project" value="UniProtKB-KW"/>
</dbReference>
<comment type="similarity">
    <text evidence="1">Belongs to the helicase family. UvrD subfamily.</text>
</comment>
<evidence type="ECO:0000256" key="12">
    <source>
        <dbReference type="SAM" id="MobiDB-lite"/>
    </source>
</evidence>
<dbReference type="InterPro" id="IPR013986">
    <property type="entry name" value="DExx_box_DNA_helicase_dom_sf"/>
</dbReference>
<dbReference type="PROSITE" id="PS51198">
    <property type="entry name" value="UVRD_HELICASE_ATP_BIND"/>
    <property type="match status" value="1"/>
</dbReference>
<gene>
    <name evidence="15" type="ORF">WHR41_08171</name>
</gene>
<comment type="caution">
    <text evidence="15">The sequence shown here is derived from an EMBL/GenBank/DDBJ whole genome shotgun (WGS) entry which is preliminary data.</text>
</comment>
<dbReference type="InterPro" id="IPR014016">
    <property type="entry name" value="UvrD-like_ATP-bd"/>
</dbReference>
<dbReference type="RefSeq" id="XP_069227150.1">
    <property type="nucleotide sequence ID" value="XM_069376775.1"/>
</dbReference>
<dbReference type="Pfam" id="PF00580">
    <property type="entry name" value="UvrD-helicase"/>
    <property type="match status" value="1"/>
</dbReference>
<accession>A0AB34KM04</accession>
<dbReference type="GO" id="GO:0005634">
    <property type="term" value="C:nucleus"/>
    <property type="evidence" value="ECO:0007669"/>
    <property type="project" value="TreeGrafter"/>
</dbReference>
<dbReference type="InterPro" id="IPR000212">
    <property type="entry name" value="DNA_helicase_UvrD/REP"/>
</dbReference>
<evidence type="ECO:0000256" key="5">
    <source>
        <dbReference type="ARBA" id="ARBA00022840"/>
    </source>
</evidence>
<evidence type="ECO:0000256" key="2">
    <source>
        <dbReference type="ARBA" id="ARBA00022741"/>
    </source>
</evidence>
<feature type="compositionally biased region" description="Polar residues" evidence="12">
    <location>
        <begin position="855"/>
        <end position="879"/>
    </location>
</feature>
<dbReference type="GeneID" id="96009613"/>
<evidence type="ECO:0000256" key="1">
    <source>
        <dbReference type="ARBA" id="ARBA00009922"/>
    </source>
</evidence>
<dbReference type="InterPro" id="IPR014017">
    <property type="entry name" value="DNA_helicase_UvrD-like_C"/>
</dbReference>
<dbReference type="Gene3D" id="1.10.10.160">
    <property type="match status" value="1"/>
</dbReference>
<dbReference type="GO" id="GO:0005524">
    <property type="term" value="F:ATP binding"/>
    <property type="evidence" value="ECO:0007669"/>
    <property type="project" value="UniProtKB-UniRule"/>
</dbReference>
<dbReference type="PANTHER" id="PTHR11070:SF2">
    <property type="entry name" value="ATP-DEPENDENT DNA HELICASE SRS2"/>
    <property type="match status" value="1"/>
</dbReference>
<evidence type="ECO:0000313" key="15">
    <source>
        <dbReference type="EMBL" id="KAL1584044.1"/>
    </source>
</evidence>
<feature type="region of interest" description="Disordered" evidence="12">
    <location>
        <begin position="793"/>
        <end position="942"/>
    </location>
</feature>
<evidence type="ECO:0000313" key="16">
    <source>
        <dbReference type="Proteomes" id="UP000803884"/>
    </source>
</evidence>
<evidence type="ECO:0000256" key="8">
    <source>
        <dbReference type="ARBA" id="ARBA00034617"/>
    </source>
</evidence>